<dbReference type="Gene3D" id="1.20.120.10">
    <property type="entry name" value="Cytochrome c/b562"/>
    <property type="match status" value="1"/>
</dbReference>
<evidence type="ECO:0000313" key="3">
    <source>
        <dbReference type="Proteomes" id="UP001056649"/>
    </source>
</evidence>
<dbReference type="Proteomes" id="UP001056649">
    <property type="component" value="Chromosome"/>
</dbReference>
<dbReference type="Pfam" id="PF01322">
    <property type="entry name" value="Cytochrom_C_2"/>
    <property type="match status" value="1"/>
</dbReference>
<feature type="chain" id="PRO_5039946642" evidence="1">
    <location>
        <begin position="27"/>
        <end position="152"/>
    </location>
</feature>
<dbReference type="RefSeq" id="WP_005961299.1">
    <property type="nucleotide sequence ID" value="NZ_CP090569.1"/>
</dbReference>
<gene>
    <name evidence="2" type="ORF">L0Y14_10465</name>
</gene>
<dbReference type="InterPro" id="IPR002321">
    <property type="entry name" value="Cyt_c_II"/>
</dbReference>
<dbReference type="EMBL" id="CP090569">
    <property type="protein sequence ID" value="USF86562.1"/>
    <property type="molecule type" value="Genomic_DNA"/>
</dbReference>
<organism evidence="2 3">
    <name type="scientific">Candidatus Endoriftia persephonae</name>
    <dbReference type="NCBI Taxonomy" id="393765"/>
    <lineage>
        <taxon>Bacteria</taxon>
        <taxon>Pseudomonadati</taxon>
        <taxon>Pseudomonadota</taxon>
        <taxon>Gammaproteobacteria</taxon>
        <taxon>Chromatiales</taxon>
        <taxon>Sedimenticolaceae</taxon>
        <taxon>Candidatus Endoriftia</taxon>
    </lineage>
</organism>
<evidence type="ECO:0000313" key="2">
    <source>
        <dbReference type="EMBL" id="USF86562.1"/>
    </source>
</evidence>
<dbReference type="GO" id="GO:0009055">
    <property type="term" value="F:electron transfer activity"/>
    <property type="evidence" value="ECO:0007669"/>
    <property type="project" value="InterPro"/>
</dbReference>
<evidence type="ECO:0000256" key="1">
    <source>
        <dbReference type="SAM" id="SignalP"/>
    </source>
</evidence>
<dbReference type="InterPro" id="IPR010980">
    <property type="entry name" value="Cyt_c/b562"/>
</dbReference>
<accession>A0A9J6ZV15</accession>
<dbReference type="AlphaFoldDB" id="A0A9J6ZV15"/>
<protein>
    <submittedName>
        <fullName evidence="2">Cytochrome c</fullName>
    </submittedName>
</protein>
<proteinExistence type="predicted"/>
<dbReference type="GO" id="GO:0020037">
    <property type="term" value="F:heme binding"/>
    <property type="evidence" value="ECO:0007669"/>
    <property type="project" value="InterPro"/>
</dbReference>
<name>A0A9J6ZV15_9GAMM</name>
<dbReference type="KEGG" id="eps:L0Y14_10465"/>
<sequence>MRTAYIIRTILLAGFAIIVASSQALAETAPDSNEPLALRKIMQDLGKNMQAITDGISREDWELVEKAASQVADHPQPPFGEKVRILGFVGTNVSKFKGYDGETHDAAHILGEVAAEKNGYGVVSAFSALQNTCLACHQSFRKSFQEHFYGQR</sequence>
<keyword evidence="1" id="KW-0732">Signal</keyword>
<keyword evidence="3" id="KW-1185">Reference proteome</keyword>
<reference evidence="2" key="1">
    <citation type="journal article" date="2022" name="Mol. Ecol. Resour.">
        <title>The complete and closed genome of the facultative generalist Candidatus Endoriftia persephone from deep-sea hydrothermal vents.</title>
        <authorList>
            <person name="de Oliveira A.L."/>
            <person name="Srivastava A."/>
            <person name="Espada-Hinojosa S."/>
            <person name="Bright M."/>
        </authorList>
    </citation>
    <scope>NUCLEOTIDE SEQUENCE</scope>
    <source>
        <strain evidence="2">Tica-EPR-9o50.N</strain>
    </source>
</reference>
<dbReference type="GO" id="GO:0022900">
    <property type="term" value="P:electron transport chain"/>
    <property type="evidence" value="ECO:0007669"/>
    <property type="project" value="InterPro"/>
</dbReference>
<feature type="signal peptide" evidence="1">
    <location>
        <begin position="1"/>
        <end position="26"/>
    </location>
</feature>
<dbReference type="GO" id="GO:0005506">
    <property type="term" value="F:iron ion binding"/>
    <property type="evidence" value="ECO:0007669"/>
    <property type="project" value="InterPro"/>
</dbReference>
<dbReference type="SUPFAM" id="SSF47175">
    <property type="entry name" value="Cytochromes"/>
    <property type="match status" value="1"/>
</dbReference>
<dbReference type="PROSITE" id="PS51009">
    <property type="entry name" value="CYTCII"/>
    <property type="match status" value="1"/>
</dbReference>